<dbReference type="Pfam" id="PF00248">
    <property type="entry name" value="Aldo_ket_red"/>
    <property type="match status" value="1"/>
</dbReference>
<gene>
    <name evidence="2" type="primary">pld</name>
    <name evidence="2" type="ORF">OAN307_c01080</name>
</gene>
<evidence type="ECO:0000313" key="2">
    <source>
        <dbReference type="EMBL" id="AGI65880.1"/>
    </source>
</evidence>
<accession>M9R7Y8</accession>
<evidence type="ECO:0000313" key="3">
    <source>
        <dbReference type="Proteomes" id="UP000005307"/>
    </source>
</evidence>
<dbReference type="HOGENOM" id="CLU_107619_0_0_5"/>
<dbReference type="PANTHER" id="PTHR42686">
    <property type="entry name" value="GH17980P-RELATED"/>
    <property type="match status" value="1"/>
</dbReference>
<dbReference type="GO" id="GO:0050235">
    <property type="term" value="F:pyridoxal 4-dehydrogenase activity"/>
    <property type="evidence" value="ECO:0007669"/>
    <property type="project" value="UniProtKB-EC"/>
</dbReference>
<dbReference type="InterPro" id="IPR023210">
    <property type="entry name" value="NADP_OxRdtase_dom"/>
</dbReference>
<dbReference type="STRING" id="391626.OAN307_c01080"/>
<protein>
    <submittedName>
        <fullName evidence="2">Pyridoxal 4-dehydrogenase Pld</fullName>
        <ecNumber evidence="2">1.1.1.107</ecNumber>
    </submittedName>
</protein>
<dbReference type="SUPFAM" id="SSF51430">
    <property type="entry name" value="NAD(P)-linked oxidoreductase"/>
    <property type="match status" value="1"/>
</dbReference>
<reference evidence="2 3" key="1">
    <citation type="journal article" date="2013" name="PLoS ONE">
        <title>Poles Apart: Arctic and Antarctic Octadecabacter strains Share High Genome Plasticity and a New Type of Xanthorhodopsin.</title>
        <authorList>
            <person name="Vollmers J."/>
            <person name="Voget S."/>
            <person name="Dietrich S."/>
            <person name="Gollnow K."/>
            <person name="Smits M."/>
            <person name="Meyer K."/>
            <person name="Brinkhoff T."/>
            <person name="Simon M."/>
            <person name="Daniel R."/>
        </authorList>
    </citation>
    <scope>NUCLEOTIDE SEQUENCE [LARGE SCALE GENOMIC DNA]</scope>
    <source>
        <strain evidence="2 3">307</strain>
    </source>
</reference>
<dbReference type="EMBL" id="CP003740">
    <property type="protein sequence ID" value="AGI65880.1"/>
    <property type="molecule type" value="Genomic_DNA"/>
</dbReference>
<dbReference type="eggNOG" id="COG0667">
    <property type="taxonomic scope" value="Bacteria"/>
</dbReference>
<feature type="domain" description="NADP-dependent oxidoreductase" evidence="1">
    <location>
        <begin position="1"/>
        <end position="141"/>
    </location>
</feature>
<sequence length="144" mass="15462">MKRDGQIAGFGLGVNEVRPCLDVMAHGHLDAILLAGRYTLLDRSAESELLPLCRERGISIVIGGVFNSGILATGPVEGAFYDYGLAPSDILERVRVLEMDVAPTPLAKAALKFPLAEKCVASVLLGTTRPSSINRNVEAWKSRD</sequence>
<dbReference type="InterPro" id="IPR020471">
    <property type="entry name" value="AKR"/>
</dbReference>
<dbReference type="Gene3D" id="3.20.20.100">
    <property type="entry name" value="NADP-dependent oxidoreductase domain"/>
    <property type="match status" value="1"/>
</dbReference>
<keyword evidence="2" id="KW-0560">Oxidoreductase</keyword>
<keyword evidence="3" id="KW-1185">Reference proteome</keyword>
<organism evidence="2 3">
    <name type="scientific">Octadecabacter antarcticus 307</name>
    <dbReference type="NCBI Taxonomy" id="391626"/>
    <lineage>
        <taxon>Bacteria</taxon>
        <taxon>Pseudomonadati</taxon>
        <taxon>Pseudomonadota</taxon>
        <taxon>Alphaproteobacteria</taxon>
        <taxon>Rhodobacterales</taxon>
        <taxon>Roseobacteraceae</taxon>
        <taxon>Octadecabacter</taxon>
    </lineage>
</organism>
<name>M9R7Y8_9RHOB</name>
<dbReference type="OrthoDB" id="9768851at2"/>
<dbReference type="GO" id="GO:0005829">
    <property type="term" value="C:cytosol"/>
    <property type="evidence" value="ECO:0007669"/>
    <property type="project" value="TreeGrafter"/>
</dbReference>
<proteinExistence type="predicted"/>
<dbReference type="EC" id="1.1.1.107" evidence="2"/>
<dbReference type="AlphaFoldDB" id="M9R7Y8"/>
<dbReference type="PANTHER" id="PTHR42686:SF1">
    <property type="entry name" value="GH17980P-RELATED"/>
    <property type="match status" value="1"/>
</dbReference>
<dbReference type="Proteomes" id="UP000005307">
    <property type="component" value="Chromosome"/>
</dbReference>
<dbReference type="KEGG" id="oat:OAN307_c01080"/>
<evidence type="ECO:0000259" key="1">
    <source>
        <dbReference type="Pfam" id="PF00248"/>
    </source>
</evidence>
<dbReference type="InterPro" id="IPR036812">
    <property type="entry name" value="NAD(P)_OxRdtase_dom_sf"/>
</dbReference>